<feature type="domain" description="Acyl-CoA dehydrogenase/oxidase N-terminal" evidence="9">
    <location>
        <begin position="6"/>
        <end position="119"/>
    </location>
</feature>
<evidence type="ECO:0000256" key="6">
    <source>
        <dbReference type="RuleBase" id="RU362125"/>
    </source>
</evidence>
<evidence type="ECO:0000256" key="1">
    <source>
        <dbReference type="ARBA" id="ARBA00001974"/>
    </source>
</evidence>
<dbReference type="EMBL" id="BAAARW010000039">
    <property type="protein sequence ID" value="GAA2454456.1"/>
    <property type="molecule type" value="Genomic_DNA"/>
</dbReference>
<evidence type="ECO:0000256" key="5">
    <source>
        <dbReference type="ARBA" id="ARBA00023002"/>
    </source>
</evidence>
<keyword evidence="3 6" id="KW-0285">Flavoprotein</keyword>
<comment type="caution">
    <text evidence="10">The sequence shown here is derived from an EMBL/GenBank/DDBJ whole genome shotgun (WGS) entry which is preliminary data.</text>
</comment>
<dbReference type="InterPro" id="IPR009075">
    <property type="entry name" value="AcylCo_DH/oxidase_C"/>
</dbReference>
<dbReference type="Pfam" id="PF02770">
    <property type="entry name" value="Acyl-CoA_dh_M"/>
    <property type="match status" value="1"/>
</dbReference>
<evidence type="ECO:0000259" key="7">
    <source>
        <dbReference type="Pfam" id="PF00441"/>
    </source>
</evidence>
<evidence type="ECO:0000259" key="9">
    <source>
        <dbReference type="Pfam" id="PF02771"/>
    </source>
</evidence>
<reference evidence="10 11" key="1">
    <citation type="journal article" date="2019" name="Int. J. Syst. Evol. Microbiol.">
        <title>The Global Catalogue of Microorganisms (GCM) 10K type strain sequencing project: providing services to taxonomists for standard genome sequencing and annotation.</title>
        <authorList>
            <consortium name="The Broad Institute Genomics Platform"/>
            <consortium name="The Broad Institute Genome Sequencing Center for Infectious Disease"/>
            <person name="Wu L."/>
            <person name="Ma J."/>
        </authorList>
    </citation>
    <scope>NUCLEOTIDE SEQUENCE [LARGE SCALE GENOMIC DNA]</scope>
    <source>
        <strain evidence="10 11">JCM 3325</strain>
    </source>
</reference>
<dbReference type="Proteomes" id="UP001501231">
    <property type="component" value="Unassembled WGS sequence"/>
</dbReference>
<name>A0ABN3KEE0_9ACTN</name>
<keyword evidence="11" id="KW-1185">Reference proteome</keyword>
<dbReference type="InterPro" id="IPR046373">
    <property type="entry name" value="Acyl-CoA_Oxase/DH_mid-dom_sf"/>
</dbReference>
<dbReference type="Gene3D" id="2.40.110.10">
    <property type="entry name" value="Butyryl-CoA Dehydrogenase, subunit A, domain 2"/>
    <property type="match status" value="1"/>
</dbReference>
<evidence type="ECO:0000313" key="10">
    <source>
        <dbReference type="EMBL" id="GAA2454456.1"/>
    </source>
</evidence>
<gene>
    <name evidence="10" type="ORF">GCM10010191_86730</name>
</gene>
<dbReference type="SUPFAM" id="SSF47203">
    <property type="entry name" value="Acyl-CoA dehydrogenase C-terminal domain-like"/>
    <property type="match status" value="1"/>
</dbReference>
<proteinExistence type="inferred from homology"/>
<evidence type="ECO:0000259" key="8">
    <source>
        <dbReference type="Pfam" id="PF02770"/>
    </source>
</evidence>
<keyword evidence="5 6" id="KW-0560">Oxidoreductase</keyword>
<dbReference type="Pfam" id="PF02771">
    <property type="entry name" value="Acyl-CoA_dh_N"/>
    <property type="match status" value="1"/>
</dbReference>
<evidence type="ECO:0000256" key="3">
    <source>
        <dbReference type="ARBA" id="ARBA00022630"/>
    </source>
</evidence>
<protein>
    <submittedName>
        <fullName evidence="10">Acyl-CoA dehydrogenase family protein</fullName>
    </submittedName>
</protein>
<dbReference type="PANTHER" id="PTHR43884">
    <property type="entry name" value="ACYL-COA DEHYDROGENASE"/>
    <property type="match status" value="1"/>
</dbReference>
<evidence type="ECO:0000256" key="4">
    <source>
        <dbReference type="ARBA" id="ARBA00022827"/>
    </source>
</evidence>
<accession>A0ABN3KEE0</accession>
<evidence type="ECO:0000313" key="11">
    <source>
        <dbReference type="Proteomes" id="UP001501231"/>
    </source>
</evidence>
<dbReference type="Pfam" id="PF00441">
    <property type="entry name" value="Acyl-CoA_dh_1"/>
    <property type="match status" value="1"/>
</dbReference>
<keyword evidence="4 6" id="KW-0274">FAD</keyword>
<dbReference type="InterPro" id="IPR037069">
    <property type="entry name" value="AcylCoA_DH/ox_N_sf"/>
</dbReference>
<dbReference type="Gene3D" id="1.20.140.10">
    <property type="entry name" value="Butyryl-CoA Dehydrogenase, subunit A, domain 3"/>
    <property type="match status" value="1"/>
</dbReference>
<dbReference type="PANTHER" id="PTHR43884:SF20">
    <property type="entry name" value="ACYL-COA DEHYDROGENASE FADE28"/>
    <property type="match status" value="1"/>
</dbReference>
<feature type="domain" description="Acyl-CoA oxidase/dehydrogenase middle" evidence="8">
    <location>
        <begin position="124"/>
        <end position="199"/>
    </location>
</feature>
<evidence type="ECO:0000256" key="2">
    <source>
        <dbReference type="ARBA" id="ARBA00009347"/>
    </source>
</evidence>
<comment type="cofactor">
    <cofactor evidence="1 6">
        <name>FAD</name>
        <dbReference type="ChEBI" id="CHEBI:57692"/>
    </cofactor>
</comment>
<sequence>MDLAPSEDVEALRPVVRSFVEKVSPEAEVRRLMDTDRGHDPAVWRRMAGELGLTGLGVPEEHGGSGGGFREIAVVLEEMGRALMCAPYLSTVVLAAGALLHSADEDAQAAYLPGIAAGETTATLALAEGDARWDDPAGVSTAATRTGSGWELTGKKLFVLDGLSADLVLVAARTGPAPEDLGLFAVEGGAPGLVRAAMTTLDPTRKQARLELGGVPARLVGPADGAWPLIRKVLDLAAVGLACEQTAGAERVLEMAVEYAKTRHQFARPIGSFQAIKHRCADMALGIDAARSAAAYAVWAASGGPAELPVAAAMAKATCSEAFVFAAAENVQVHGGIGFTWEHPAHLYFRRAKSGALLFGDPAHHRDRLVGHLLDADESEAV</sequence>
<organism evidence="10 11">
    <name type="scientific">Actinomadura vinacea</name>
    <dbReference type="NCBI Taxonomy" id="115336"/>
    <lineage>
        <taxon>Bacteria</taxon>
        <taxon>Bacillati</taxon>
        <taxon>Actinomycetota</taxon>
        <taxon>Actinomycetes</taxon>
        <taxon>Streptosporangiales</taxon>
        <taxon>Thermomonosporaceae</taxon>
        <taxon>Actinomadura</taxon>
    </lineage>
</organism>
<dbReference type="InterPro" id="IPR009100">
    <property type="entry name" value="AcylCoA_DH/oxidase_NM_dom_sf"/>
</dbReference>
<dbReference type="InterPro" id="IPR006091">
    <property type="entry name" value="Acyl-CoA_Oxase/DH_mid-dom"/>
</dbReference>
<dbReference type="InterPro" id="IPR036250">
    <property type="entry name" value="AcylCo_DH-like_C"/>
</dbReference>
<comment type="similarity">
    <text evidence="2 6">Belongs to the acyl-CoA dehydrogenase family.</text>
</comment>
<dbReference type="SUPFAM" id="SSF56645">
    <property type="entry name" value="Acyl-CoA dehydrogenase NM domain-like"/>
    <property type="match status" value="1"/>
</dbReference>
<dbReference type="InterPro" id="IPR013786">
    <property type="entry name" value="AcylCoA_DH/ox_N"/>
</dbReference>
<feature type="domain" description="Acyl-CoA dehydrogenase/oxidase C-terminal" evidence="7">
    <location>
        <begin position="227"/>
        <end position="369"/>
    </location>
</feature>
<dbReference type="Gene3D" id="1.10.540.10">
    <property type="entry name" value="Acyl-CoA dehydrogenase/oxidase, N-terminal domain"/>
    <property type="match status" value="1"/>
</dbReference>